<evidence type="ECO:0000256" key="1">
    <source>
        <dbReference type="SAM" id="Coils"/>
    </source>
</evidence>
<feature type="coiled-coil region" evidence="1">
    <location>
        <begin position="36"/>
        <end position="63"/>
    </location>
</feature>
<keyword evidence="1" id="KW-0175">Coiled coil</keyword>
<dbReference type="Pfam" id="PF10300">
    <property type="entry name" value="Iml2-TPR_39"/>
    <property type="match status" value="1"/>
</dbReference>
<evidence type="ECO:0000313" key="3">
    <source>
        <dbReference type="Proteomes" id="UP001499852"/>
    </source>
</evidence>
<sequence length="229" mass="26174">MLFSRIFPLLFVLVPVLCAQEKPSEEVRKKLEETFRLQEEKRYAEALAKLDEIEAEAPNLSDLYNMRGAIYLTPGLRDFDKAGPLLDKAEELAPQALAPKFNKAEMFFIKHDWEAAAAAMQKLLDDFPKLALQLRHLTIYKRLICEVKLEKYEVAEKTLKEHFTFMDDTPAYYYGHAAIAFGKKEAAAAKDWLARAQGIFKPAEASAYLDALMESRWVDNIGLPPLKEM</sequence>
<dbReference type="InterPro" id="IPR019412">
    <property type="entry name" value="IML2/TPR_39"/>
</dbReference>
<evidence type="ECO:0000313" key="2">
    <source>
        <dbReference type="EMBL" id="GAA5138088.1"/>
    </source>
</evidence>
<organism evidence="2 3">
    <name type="scientific">Prosthecobacter algae</name>
    <dbReference type="NCBI Taxonomy" id="1144682"/>
    <lineage>
        <taxon>Bacteria</taxon>
        <taxon>Pseudomonadati</taxon>
        <taxon>Verrucomicrobiota</taxon>
        <taxon>Verrucomicrobiia</taxon>
        <taxon>Verrucomicrobiales</taxon>
        <taxon>Verrucomicrobiaceae</taxon>
        <taxon>Prosthecobacter</taxon>
    </lineage>
</organism>
<dbReference type="Gene3D" id="1.25.40.10">
    <property type="entry name" value="Tetratricopeptide repeat domain"/>
    <property type="match status" value="1"/>
</dbReference>
<proteinExistence type="predicted"/>
<name>A0ABP9P169_9BACT</name>
<dbReference type="InterPro" id="IPR011990">
    <property type="entry name" value="TPR-like_helical_dom_sf"/>
</dbReference>
<reference evidence="3" key="1">
    <citation type="journal article" date="2019" name="Int. J. Syst. Evol. Microbiol.">
        <title>The Global Catalogue of Microorganisms (GCM) 10K type strain sequencing project: providing services to taxonomists for standard genome sequencing and annotation.</title>
        <authorList>
            <consortium name="The Broad Institute Genomics Platform"/>
            <consortium name="The Broad Institute Genome Sequencing Center for Infectious Disease"/>
            <person name="Wu L."/>
            <person name="Ma J."/>
        </authorList>
    </citation>
    <scope>NUCLEOTIDE SEQUENCE [LARGE SCALE GENOMIC DNA]</scope>
    <source>
        <strain evidence="3">JCM 18053</strain>
    </source>
</reference>
<protein>
    <recommendedName>
        <fullName evidence="4">Tetratricopeptide repeat protein</fullName>
    </recommendedName>
</protein>
<dbReference type="RefSeq" id="WP_345735870.1">
    <property type="nucleotide sequence ID" value="NZ_BAABIA010000003.1"/>
</dbReference>
<dbReference type="Proteomes" id="UP001499852">
    <property type="component" value="Unassembled WGS sequence"/>
</dbReference>
<dbReference type="SUPFAM" id="SSF48452">
    <property type="entry name" value="TPR-like"/>
    <property type="match status" value="1"/>
</dbReference>
<comment type="caution">
    <text evidence="2">The sequence shown here is derived from an EMBL/GenBank/DDBJ whole genome shotgun (WGS) entry which is preliminary data.</text>
</comment>
<keyword evidence="3" id="KW-1185">Reference proteome</keyword>
<dbReference type="EMBL" id="BAABIA010000003">
    <property type="protein sequence ID" value="GAA5138088.1"/>
    <property type="molecule type" value="Genomic_DNA"/>
</dbReference>
<gene>
    <name evidence="2" type="ORF">GCM10023213_16190</name>
</gene>
<accession>A0ABP9P169</accession>
<evidence type="ECO:0008006" key="4">
    <source>
        <dbReference type="Google" id="ProtNLM"/>
    </source>
</evidence>